<dbReference type="AlphaFoldDB" id="A0A2U8PP10"/>
<evidence type="ECO:0000313" key="3">
    <source>
        <dbReference type="EMBL" id="AWL99499.1"/>
    </source>
</evidence>
<feature type="signal peptide" evidence="2">
    <location>
        <begin position="1"/>
        <end position="23"/>
    </location>
</feature>
<feature type="chain" id="PRO_5016036309" evidence="2">
    <location>
        <begin position="24"/>
        <end position="88"/>
    </location>
</feature>
<keyword evidence="2" id="KW-0732">Signal</keyword>
<organism evidence="3 4">
    <name type="scientific">Bradyrhizobium amphicarpaeae</name>
    <dbReference type="NCBI Taxonomy" id="1404768"/>
    <lineage>
        <taxon>Bacteria</taxon>
        <taxon>Pseudomonadati</taxon>
        <taxon>Pseudomonadota</taxon>
        <taxon>Alphaproteobacteria</taxon>
        <taxon>Hyphomicrobiales</taxon>
        <taxon>Nitrobacteraceae</taxon>
        <taxon>Bradyrhizobium</taxon>
    </lineage>
</organism>
<dbReference type="OrthoDB" id="9969766at2"/>
<evidence type="ECO:0000256" key="2">
    <source>
        <dbReference type="SAM" id="SignalP"/>
    </source>
</evidence>
<proteinExistence type="predicted"/>
<dbReference type="EMBL" id="CP029426">
    <property type="protein sequence ID" value="AWL99499.1"/>
    <property type="molecule type" value="Genomic_DNA"/>
</dbReference>
<protein>
    <submittedName>
        <fullName evidence="3">Uncharacterized protein</fullName>
    </submittedName>
</protein>
<accession>A0A2U8PP10</accession>
<reference evidence="3 4" key="1">
    <citation type="journal article" date="2017" name="Syst. Appl. Microbiol.">
        <title>Soybeans inoculated with root zone soils of Canadian native legumes harbour diverse and novel Bradyrhizobium spp. that possess agricultural potential.</title>
        <authorList>
            <person name="Bromfield E.S.P."/>
            <person name="Cloutier S."/>
            <person name="Tambong J.T."/>
            <person name="Tran Thi T.V."/>
        </authorList>
    </citation>
    <scope>NUCLEOTIDE SEQUENCE [LARGE SCALE GENOMIC DNA]</scope>
    <source>
        <strain evidence="3 4">39S1MB</strain>
    </source>
</reference>
<name>A0A2U8PP10_9BRAD</name>
<dbReference type="RefSeq" id="WP_094895175.1">
    <property type="nucleotide sequence ID" value="NZ_CP029426.2"/>
</dbReference>
<dbReference type="KEGG" id="brq:CIT40_05315"/>
<keyword evidence="4" id="KW-1185">Reference proteome</keyword>
<gene>
    <name evidence="3" type="ORF">CIT40_05315</name>
</gene>
<feature type="region of interest" description="Disordered" evidence="1">
    <location>
        <begin position="37"/>
        <end position="88"/>
    </location>
</feature>
<evidence type="ECO:0000256" key="1">
    <source>
        <dbReference type="SAM" id="MobiDB-lite"/>
    </source>
</evidence>
<evidence type="ECO:0000313" key="4">
    <source>
        <dbReference type="Proteomes" id="UP000215884"/>
    </source>
</evidence>
<feature type="compositionally biased region" description="Polar residues" evidence="1">
    <location>
        <begin position="77"/>
        <end position="88"/>
    </location>
</feature>
<feature type="compositionally biased region" description="Pro residues" evidence="1">
    <location>
        <begin position="37"/>
        <end position="47"/>
    </location>
</feature>
<sequence length="88" mass="9194">MRIVMTSALALLALASLTAAVEAGPCPPGMVRVCLPPPQNDRPPNITPQPCKCEHQPASGNYSGGGKAEIHRKNVPTVKQNKSPGPND</sequence>
<dbReference type="Proteomes" id="UP000215884">
    <property type="component" value="Chromosome"/>
</dbReference>
<reference evidence="3 4" key="2">
    <citation type="journal article" date="2019" name="Int. J. Syst. Evol. Microbiol.">
        <title>Description and complete genome sequence of Bradyrhizobium amphicarpaeae sp. nov., harbouring photosystem and nitrogen-fixation genes.</title>
        <authorList>
            <person name="Bromfield E.S.P."/>
            <person name="Cloutier S."/>
            <person name="Nguyen H.D.T."/>
        </authorList>
    </citation>
    <scope>NUCLEOTIDE SEQUENCE [LARGE SCALE GENOMIC DNA]</scope>
    <source>
        <strain evidence="3 4">39S1MB</strain>
    </source>
</reference>